<sequence length="459" mass="48642">MSTPRPTGWEVTREFWSDPVPGDPGELHAVAGRYRDVAEHISAAAQGLRDLGNLDMRSKAVEKFRERAAEVADQIDRAEPLYSGAAEAVDAYATGLDDAQGKADLALSAVMETAGQLEAARIAESDAAHAAIVQTHRELAGLDPLPGAPADPAADLAAARSRVDGLQGDFDAAVQRIRDAVADRDAAAIAAIGAIGELAETNALKDSFWDKVGNFLGDVVDFLDKALKVISDILDKFEILLLVASIVLLFVPGGGLLVMALRVLSALAKIQRVIKVARTTIDVIQVVRGKKSAVEFLTGLAKGQVSKLAGKGVQKVAGNVLGRVLSRTGQGTLFAASNLVPPRYEIDAVPATFASGNRNYVQMSMLNDSFRGAYSNRELAGLATRAALIEGGAHVAKEYAVKPVVDAGDDWVNNKLTTYSLANGGNPYLFDWNDPLGEPQPFSDYRQQMDKALADGGAR</sequence>
<dbReference type="Pfam" id="PF21725">
    <property type="entry name" value="T7SS_signal"/>
    <property type="match status" value="1"/>
</dbReference>
<dbReference type="Proteomes" id="UP001499841">
    <property type="component" value="Unassembled WGS sequence"/>
</dbReference>
<dbReference type="RefSeq" id="WP_345040055.1">
    <property type="nucleotide sequence ID" value="NZ_BAABBA010000007.1"/>
</dbReference>
<reference evidence="4" key="1">
    <citation type="journal article" date="2019" name="Int. J. Syst. Evol. Microbiol.">
        <title>The Global Catalogue of Microorganisms (GCM) 10K type strain sequencing project: providing services to taxonomists for standard genome sequencing and annotation.</title>
        <authorList>
            <consortium name="The Broad Institute Genomics Platform"/>
            <consortium name="The Broad Institute Genome Sequencing Center for Infectious Disease"/>
            <person name="Wu L."/>
            <person name="Ma J."/>
        </authorList>
    </citation>
    <scope>NUCLEOTIDE SEQUENCE [LARGE SCALE GENOMIC DNA]</scope>
    <source>
        <strain evidence="4">JCM 17459</strain>
    </source>
</reference>
<evidence type="ECO:0000259" key="2">
    <source>
        <dbReference type="Pfam" id="PF21725"/>
    </source>
</evidence>
<organism evidence="3 4">
    <name type="scientific">Georgenia daeguensis</name>
    <dbReference type="NCBI Taxonomy" id="908355"/>
    <lineage>
        <taxon>Bacteria</taxon>
        <taxon>Bacillati</taxon>
        <taxon>Actinomycetota</taxon>
        <taxon>Actinomycetes</taxon>
        <taxon>Micrococcales</taxon>
        <taxon>Bogoriellaceae</taxon>
        <taxon>Georgenia</taxon>
    </lineage>
</organism>
<comment type="caution">
    <text evidence="3">The sequence shown here is derived from an EMBL/GenBank/DDBJ whole genome shotgun (WGS) entry which is preliminary data.</text>
</comment>
<keyword evidence="1" id="KW-0812">Transmembrane</keyword>
<proteinExistence type="predicted"/>
<name>A0ABP8ETX5_9MICO</name>
<gene>
    <name evidence="3" type="ORF">GCM10022262_17800</name>
</gene>
<protein>
    <recommendedName>
        <fullName evidence="2">Putative T7SS secretion signal domain-containing protein</fullName>
    </recommendedName>
</protein>
<dbReference type="InterPro" id="IPR049082">
    <property type="entry name" value="T7SS_signal"/>
</dbReference>
<evidence type="ECO:0000313" key="4">
    <source>
        <dbReference type="Proteomes" id="UP001499841"/>
    </source>
</evidence>
<evidence type="ECO:0000256" key="1">
    <source>
        <dbReference type="SAM" id="Phobius"/>
    </source>
</evidence>
<evidence type="ECO:0000313" key="3">
    <source>
        <dbReference type="EMBL" id="GAA4287421.1"/>
    </source>
</evidence>
<dbReference type="EMBL" id="BAABBA010000007">
    <property type="protein sequence ID" value="GAA4287421.1"/>
    <property type="molecule type" value="Genomic_DNA"/>
</dbReference>
<feature type="domain" description="Putative T7SS secretion signal" evidence="2">
    <location>
        <begin position="20"/>
        <end position="195"/>
    </location>
</feature>
<keyword evidence="1" id="KW-0472">Membrane</keyword>
<feature type="transmembrane region" description="Helical" evidence="1">
    <location>
        <begin position="239"/>
        <end position="264"/>
    </location>
</feature>
<accession>A0ABP8ETX5</accession>
<keyword evidence="4" id="KW-1185">Reference proteome</keyword>
<keyword evidence="1" id="KW-1133">Transmembrane helix</keyword>